<protein>
    <submittedName>
        <fullName evidence="1">IS2 element protein</fullName>
    </submittedName>
</protein>
<dbReference type="InterPro" id="IPR012337">
    <property type="entry name" value="RNaseH-like_sf"/>
</dbReference>
<dbReference type="Pfam" id="PF13175">
    <property type="entry name" value="AAA_15"/>
    <property type="match status" value="1"/>
</dbReference>
<gene>
    <name evidence="1" type="ORF">SAMEA4873561_00282</name>
</gene>
<organism evidence="1">
    <name type="scientific">Klebsiella pneumoniae</name>
    <dbReference type="NCBI Taxonomy" id="573"/>
    <lineage>
        <taxon>Bacteria</taxon>
        <taxon>Pseudomonadati</taxon>
        <taxon>Pseudomonadota</taxon>
        <taxon>Gammaproteobacteria</taxon>
        <taxon>Enterobacterales</taxon>
        <taxon>Enterobacteriaceae</taxon>
        <taxon>Klebsiella/Raoultella group</taxon>
        <taxon>Klebsiella</taxon>
        <taxon>Klebsiella pneumoniae complex</taxon>
    </lineage>
</organism>
<dbReference type="InterPro" id="IPR001584">
    <property type="entry name" value="Integrase_cat-core"/>
</dbReference>
<dbReference type="GO" id="GO:0003676">
    <property type="term" value="F:nucleic acid binding"/>
    <property type="evidence" value="ECO:0007669"/>
    <property type="project" value="InterPro"/>
</dbReference>
<name>A0A486TF75_KLEPN</name>
<dbReference type="Gene3D" id="3.40.50.300">
    <property type="entry name" value="P-loop containing nucleotide triphosphate hydrolases"/>
    <property type="match status" value="1"/>
</dbReference>
<dbReference type="InterPro" id="IPR050900">
    <property type="entry name" value="Transposase_IS3/IS150/IS904"/>
</dbReference>
<sequence length="485" mass="55114">MADKRTASLWCQAIREAATPYTSSEILLDVDKEFGTNTKSLWGKIFDLLPIYAIFKADRESSDGDSEAKNSLQQAVKDAQAALQDKITALEKDIQDSVLDVAQRTLDKLREMAPELASELTPRFKEKPKWTFNFTLDGENGIPINKRGSGIRRLSLLNFFRAEAEKNVVGTPRNVIYTIEEPETSQHPNYQIMLMKALLAQAGQLHRHIIVTTHVPAHAGLIPVEAVRCNDEADAEILSSILNIISDKPSYVYRREWGIRRKQSCTEGQPSVNAKRLYRIMSVRNLLLLHDKPERSKREHKAKITVAESDMLRYSDDFEFDCYKSEKLQVTFALECCDREALYRAASTGGYDSETVQDVMLVAVERRFGNSLPTCPVEWLTDNGSAYRSHQTRQFARMVGLEPKHTAVRSPESNGMAESFVKTMKRDYISVMPKPDGLTAVKNLAEAFEHYNEWHPHSALGYRSPREYLRRRTSDGLGDKKCMEI</sequence>
<dbReference type="AlphaFoldDB" id="A0A486TF75"/>
<reference evidence="1" key="1">
    <citation type="submission" date="2019-03" db="EMBL/GenBank/DDBJ databases">
        <authorList>
            <consortium name="Pathogen Informatics"/>
        </authorList>
    </citation>
    <scope>NUCLEOTIDE SEQUENCE</scope>
    <source>
        <strain evidence="1">5012STDY7626360</strain>
    </source>
</reference>
<dbReference type="InterPro" id="IPR036397">
    <property type="entry name" value="RNaseH_sf"/>
</dbReference>
<dbReference type="PANTHER" id="PTHR46889">
    <property type="entry name" value="TRANSPOSASE INSF FOR INSERTION SEQUENCE IS3B-RELATED"/>
    <property type="match status" value="1"/>
</dbReference>
<dbReference type="SUPFAM" id="SSF52540">
    <property type="entry name" value="P-loop containing nucleoside triphosphate hydrolases"/>
    <property type="match status" value="1"/>
</dbReference>
<dbReference type="Pfam" id="PF13683">
    <property type="entry name" value="rve_3"/>
    <property type="match status" value="1"/>
</dbReference>
<accession>A0A486TF75</accession>
<dbReference type="GO" id="GO:0015074">
    <property type="term" value="P:DNA integration"/>
    <property type="evidence" value="ECO:0007669"/>
    <property type="project" value="InterPro"/>
</dbReference>
<dbReference type="InterPro" id="IPR027417">
    <property type="entry name" value="P-loop_NTPase"/>
</dbReference>
<dbReference type="SUPFAM" id="SSF53098">
    <property type="entry name" value="Ribonuclease H-like"/>
    <property type="match status" value="1"/>
</dbReference>
<dbReference type="PANTHER" id="PTHR46889:SF4">
    <property type="entry name" value="TRANSPOSASE INSO FOR INSERTION SEQUENCE ELEMENT IS911B-RELATED"/>
    <property type="match status" value="1"/>
</dbReference>
<dbReference type="Gene3D" id="3.30.420.10">
    <property type="entry name" value="Ribonuclease H-like superfamily/Ribonuclease H"/>
    <property type="match status" value="1"/>
</dbReference>
<evidence type="ECO:0000313" key="1">
    <source>
        <dbReference type="EMBL" id="VGM24785.1"/>
    </source>
</evidence>
<proteinExistence type="predicted"/>
<dbReference type="InterPro" id="IPR041685">
    <property type="entry name" value="AAA_GajA/Old/RecF-like"/>
</dbReference>
<dbReference type="EMBL" id="CAAHDG010000001">
    <property type="protein sequence ID" value="VGM24785.1"/>
    <property type="molecule type" value="Genomic_DNA"/>
</dbReference>
<dbReference type="PROSITE" id="PS50994">
    <property type="entry name" value="INTEGRASE"/>
    <property type="match status" value="1"/>
</dbReference>